<accession>A0A944DJZ0</accession>
<dbReference type="Proteomes" id="UP000694660">
    <property type="component" value="Unassembled WGS sequence"/>
</dbReference>
<dbReference type="Pfam" id="PF04986">
    <property type="entry name" value="Y2_Tnp"/>
    <property type="match status" value="1"/>
</dbReference>
<dbReference type="RefSeq" id="WP_214364226.1">
    <property type="nucleotide sequence ID" value="NZ_JAEKFT010000183.1"/>
</dbReference>
<keyword evidence="4" id="KW-1185">Reference proteome</keyword>
<comment type="caution">
    <text evidence="3">The sequence shown here is derived from an EMBL/GenBank/DDBJ whole genome shotgun (WGS) entry which is preliminary data.</text>
</comment>
<dbReference type="GO" id="GO:0004803">
    <property type="term" value="F:transposase activity"/>
    <property type="evidence" value="ECO:0007669"/>
    <property type="project" value="InterPro"/>
</dbReference>
<gene>
    <name evidence="3" type="ORF">I8J34_24460</name>
</gene>
<evidence type="ECO:0000259" key="2">
    <source>
        <dbReference type="Pfam" id="PF04986"/>
    </source>
</evidence>
<dbReference type="InterPro" id="IPR007069">
    <property type="entry name" value="Transposase_32"/>
</dbReference>
<feature type="domain" description="Transposase IS801/IS1294" evidence="2">
    <location>
        <begin position="17"/>
        <end position="77"/>
    </location>
</feature>
<dbReference type="GO" id="GO:0006313">
    <property type="term" value="P:DNA transposition"/>
    <property type="evidence" value="ECO:0007669"/>
    <property type="project" value="InterPro"/>
</dbReference>
<feature type="chain" id="PRO_5037323041" evidence="1">
    <location>
        <begin position="24"/>
        <end position="82"/>
    </location>
</feature>
<name>A0A944DJZ0_DENI1</name>
<feature type="non-terminal residue" evidence="3">
    <location>
        <position position="82"/>
    </location>
</feature>
<sequence length="82" mass="8887">NAKALAKVFRARMLAALSAAALALPKRAPSQWVAHCKAVGHGDKALLYLGRYLYRGVIREADILACRNGQVTFRYREGSSGA</sequence>
<protein>
    <submittedName>
        <fullName evidence="3">Transposase</fullName>
    </submittedName>
</protein>
<feature type="signal peptide" evidence="1">
    <location>
        <begin position="1"/>
        <end position="23"/>
    </location>
</feature>
<dbReference type="EMBL" id="JAEKFT010000183">
    <property type="protein sequence ID" value="MBT0964338.1"/>
    <property type="molecule type" value="Genomic_DNA"/>
</dbReference>
<feature type="non-terminal residue" evidence="3">
    <location>
        <position position="1"/>
    </location>
</feature>
<dbReference type="GO" id="GO:0003677">
    <property type="term" value="F:DNA binding"/>
    <property type="evidence" value="ECO:0007669"/>
    <property type="project" value="InterPro"/>
</dbReference>
<dbReference type="AlphaFoldDB" id="A0A944DJZ0"/>
<organism evidence="3 4">
    <name type="scientific">Denitromonas iodatirespirans</name>
    <dbReference type="NCBI Taxonomy" id="2795389"/>
    <lineage>
        <taxon>Bacteria</taxon>
        <taxon>Pseudomonadati</taxon>
        <taxon>Pseudomonadota</taxon>
        <taxon>Betaproteobacteria</taxon>
        <taxon>Rhodocyclales</taxon>
        <taxon>Zoogloeaceae</taxon>
        <taxon>Denitromonas</taxon>
    </lineage>
</organism>
<reference evidence="4" key="1">
    <citation type="journal article" date="2022" name="ISME J.">
        <title>Genetic and phylogenetic analysis of dissimilatory iodate-reducing bacteria identifies potential niches across the world's oceans.</title>
        <authorList>
            <person name="Reyes-Umana V."/>
            <person name="Henning Z."/>
            <person name="Lee K."/>
            <person name="Barnum T.P."/>
            <person name="Coates J.D."/>
        </authorList>
    </citation>
    <scope>NUCLEOTIDE SEQUENCE [LARGE SCALE GENOMIC DNA]</scope>
    <source>
        <strain evidence="4">IR12</strain>
    </source>
</reference>
<evidence type="ECO:0000313" key="4">
    <source>
        <dbReference type="Proteomes" id="UP000694660"/>
    </source>
</evidence>
<proteinExistence type="predicted"/>
<keyword evidence="1" id="KW-0732">Signal</keyword>
<evidence type="ECO:0000313" key="3">
    <source>
        <dbReference type="EMBL" id="MBT0964338.1"/>
    </source>
</evidence>
<evidence type="ECO:0000256" key="1">
    <source>
        <dbReference type="SAM" id="SignalP"/>
    </source>
</evidence>